<evidence type="ECO:0000313" key="2">
    <source>
        <dbReference type="EMBL" id="KAJ8964390.1"/>
    </source>
</evidence>
<gene>
    <name evidence="2" type="ORF">NQ314_004959</name>
</gene>
<feature type="region of interest" description="Disordered" evidence="1">
    <location>
        <begin position="1"/>
        <end position="84"/>
    </location>
</feature>
<feature type="compositionally biased region" description="Polar residues" evidence="1">
    <location>
        <begin position="1"/>
        <end position="18"/>
    </location>
</feature>
<organism evidence="2 3">
    <name type="scientific">Rhamnusium bicolor</name>
    <dbReference type="NCBI Taxonomy" id="1586634"/>
    <lineage>
        <taxon>Eukaryota</taxon>
        <taxon>Metazoa</taxon>
        <taxon>Ecdysozoa</taxon>
        <taxon>Arthropoda</taxon>
        <taxon>Hexapoda</taxon>
        <taxon>Insecta</taxon>
        <taxon>Pterygota</taxon>
        <taxon>Neoptera</taxon>
        <taxon>Endopterygota</taxon>
        <taxon>Coleoptera</taxon>
        <taxon>Polyphaga</taxon>
        <taxon>Cucujiformia</taxon>
        <taxon>Chrysomeloidea</taxon>
        <taxon>Cerambycidae</taxon>
        <taxon>Lepturinae</taxon>
        <taxon>Rhagiini</taxon>
        <taxon>Rhamnusium</taxon>
    </lineage>
</organism>
<dbReference type="AlphaFoldDB" id="A0AAV8ZI79"/>
<keyword evidence="3" id="KW-1185">Reference proteome</keyword>
<comment type="caution">
    <text evidence="2">The sequence shown here is derived from an EMBL/GenBank/DDBJ whole genome shotgun (WGS) entry which is preliminary data.</text>
</comment>
<reference evidence="2" key="1">
    <citation type="journal article" date="2023" name="Insect Mol. Biol.">
        <title>Genome sequencing provides insights into the evolution of gene families encoding plant cell wall-degrading enzymes in longhorned beetles.</title>
        <authorList>
            <person name="Shin N.R."/>
            <person name="Okamura Y."/>
            <person name="Kirsch R."/>
            <person name="Pauchet Y."/>
        </authorList>
    </citation>
    <scope>NUCLEOTIDE SEQUENCE</scope>
    <source>
        <strain evidence="2">RBIC_L_NR</strain>
    </source>
</reference>
<accession>A0AAV8ZI79</accession>
<evidence type="ECO:0000256" key="1">
    <source>
        <dbReference type="SAM" id="MobiDB-lite"/>
    </source>
</evidence>
<proteinExistence type="predicted"/>
<name>A0AAV8ZI79_9CUCU</name>
<dbReference type="EMBL" id="JANEYF010001369">
    <property type="protein sequence ID" value="KAJ8964390.1"/>
    <property type="molecule type" value="Genomic_DNA"/>
</dbReference>
<feature type="compositionally biased region" description="Low complexity" evidence="1">
    <location>
        <begin position="60"/>
        <end position="71"/>
    </location>
</feature>
<sequence length="100" mass="11285">MGIYNISDTQPLLYSSNKPPKKSIKTRRAPRAPEPKNEDLDAILPYEEPVKTSKPPEAQNNRVVQNSNNNEEQTEHSTEAETAEVKEIKPKTFTGKFCSL</sequence>
<feature type="compositionally biased region" description="Basic residues" evidence="1">
    <location>
        <begin position="19"/>
        <end position="30"/>
    </location>
</feature>
<dbReference type="Proteomes" id="UP001162156">
    <property type="component" value="Unassembled WGS sequence"/>
</dbReference>
<protein>
    <submittedName>
        <fullName evidence="2">Uncharacterized protein</fullName>
    </submittedName>
</protein>
<feature type="compositionally biased region" description="Basic and acidic residues" evidence="1">
    <location>
        <begin position="73"/>
        <end position="84"/>
    </location>
</feature>
<evidence type="ECO:0000313" key="3">
    <source>
        <dbReference type="Proteomes" id="UP001162156"/>
    </source>
</evidence>